<dbReference type="AlphaFoldDB" id="A0A151AA29"/>
<dbReference type="GO" id="GO:0005886">
    <property type="term" value="C:plasma membrane"/>
    <property type="evidence" value="ECO:0007669"/>
    <property type="project" value="UniProtKB-SubCell"/>
</dbReference>
<feature type="transmembrane region" description="Helical" evidence="6">
    <location>
        <begin position="156"/>
        <end position="174"/>
    </location>
</feature>
<dbReference type="InterPro" id="IPR017039">
    <property type="entry name" value="Virul_fac_BrkB"/>
</dbReference>
<dbReference type="PANTHER" id="PTHR30213:SF0">
    <property type="entry name" value="UPF0761 MEMBRANE PROTEIN YIHY"/>
    <property type="match status" value="1"/>
</dbReference>
<evidence type="ECO:0000256" key="5">
    <source>
        <dbReference type="ARBA" id="ARBA00023136"/>
    </source>
</evidence>
<feature type="transmembrane region" description="Helical" evidence="6">
    <location>
        <begin position="128"/>
        <end position="150"/>
    </location>
</feature>
<keyword evidence="4 6" id="KW-1133">Transmembrane helix</keyword>
<dbReference type="RefSeq" id="WP_084383843.1">
    <property type="nucleotide sequence ID" value="NZ_LTAZ01000013.1"/>
</dbReference>
<dbReference type="PANTHER" id="PTHR30213">
    <property type="entry name" value="INNER MEMBRANE PROTEIN YHJD"/>
    <property type="match status" value="1"/>
</dbReference>
<keyword evidence="3 6" id="KW-0812">Transmembrane</keyword>
<feature type="transmembrane region" description="Helical" evidence="6">
    <location>
        <begin position="218"/>
        <end position="245"/>
    </location>
</feature>
<proteinExistence type="predicted"/>
<evidence type="ECO:0000256" key="1">
    <source>
        <dbReference type="ARBA" id="ARBA00004651"/>
    </source>
</evidence>
<dbReference type="NCBIfam" id="TIGR00765">
    <property type="entry name" value="yihY_not_rbn"/>
    <property type="match status" value="1"/>
</dbReference>
<dbReference type="PIRSF" id="PIRSF035875">
    <property type="entry name" value="RNase_BN"/>
    <property type="match status" value="1"/>
</dbReference>
<feature type="transmembrane region" description="Helical" evidence="6">
    <location>
        <begin position="85"/>
        <end position="108"/>
    </location>
</feature>
<evidence type="ECO:0000256" key="2">
    <source>
        <dbReference type="ARBA" id="ARBA00022475"/>
    </source>
</evidence>
<dbReference type="Pfam" id="PF03631">
    <property type="entry name" value="Virul_fac_BrkB"/>
    <property type="match status" value="1"/>
</dbReference>
<evidence type="ECO:0000313" key="7">
    <source>
        <dbReference type="EMBL" id="KYH24541.1"/>
    </source>
</evidence>
<sequence>MSLYTLGQTLLTTARKKHLTFLAASIAFYAFLSVIPVLILILVLGTAIGEEAFATRVIGIVEDILSPAATETLKETLNSQTGSSIGVLGIIGLLWSSLSVFRGLNIAFVEIYDDHKSIPLYTQLRNGIITILSIGCMITAITVTSVFVQLPIVPRWMIMFVLLFVLFYPIYYLLPPLSVSLRSIFPGVALAAISWLLLQEGFRVYTAISSKSALYGALGTAFLLLLWFYVASIFLLLGAALNAILSSQ</sequence>
<gene>
    <name evidence="7" type="ORF">HAPAU_35240</name>
</gene>
<organism evidence="7 8">
    <name type="scientific">Halalkalicoccus paucihalophilus</name>
    <dbReference type="NCBI Taxonomy" id="1008153"/>
    <lineage>
        <taxon>Archaea</taxon>
        <taxon>Methanobacteriati</taxon>
        <taxon>Methanobacteriota</taxon>
        <taxon>Stenosarchaea group</taxon>
        <taxon>Halobacteria</taxon>
        <taxon>Halobacteriales</taxon>
        <taxon>Halococcaceae</taxon>
        <taxon>Halalkalicoccus</taxon>
    </lineage>
</organism>
<evidence type="ECO:0000256" key="6">
    <source>
        <dbReference type="SAM" id="Phobius"/>
    </source>
</evidence>
<keyword evidence="5 6" id="KW-0472">Membrane</keyword>
<feature type="transmembrane region" description="Helical" evidence="6">
    <location>
        <begin position="181"/>
        <end position="198"/>
    </location>
</feature>
<feature type="transmembrane region" description="Helical" evidence="6">
    <location>
        <begin position="21"/>
        <end position="48"/>
    </location>
</feature>
<dbReference type="EMBL" id="LTAZ01000013">
    <property type="protein sequence ID" value="KYH24541.1"/>
    <property type="molecule type" value="Genomic_DNA"/>
</dbReference>
<evidence type="ECO:0000313" key="8">
    <source>
        <dbReference type="Proteomes" id="UP000075321"/>
    </source>
</evidence>
<dbReference type="OrthoDB" id="204872at2157"/>
<dbReference type="PATRIC" id="fig|1008153.3.peg.3716"/>
<name>A0A151AA29_9EURY</name>
<comment type="caution">
    <text evidence="7">The sequence shown here is derived from an EMBL/GenBank/DDBJ whole genome shotgun (WGS) entry which is preliminary data.</text>
</comment>
<reference evidence="7 8" key="1">
    <citation type="submission" date="2016-02" db="EMBL/GenBank/DDBJ databases">
        <title>Genome sequence of Halalkalicoccus paucihalophilus DSM 24557.</title>
        <authorList>
            <person name="Poehlein A."/>
            <person name="Daniel R."/>
        </authorList>
    </citation>
    <scope>NUCLEOTIDE SEQUENCE [LARGE SCALE GENOMIC DNA]</scope>
    <source>
        <strain evidence="7 8">DSM 24557</strain>
    </source>
</reference>
<keyword evidence="2" id="KW-1003">Cell membrane</keyword>
<keyword evidence="8" id="KW-1185">Reference proteome</keyword>
<evidence type="ECO:0000256" key="4">
    <source>
        <dbReference type="ARBA" id="ARBA00022989"/>
    </source>
</evidence>
<evidence type="ECO:0000256" key="3">
    <source>
        <dbReference type="ARBA" id="ARBA00022692"/>
    </source>
</evidence>
<accession>A0A151AA29</accession>
<comment type="subcellular location">
    <subcellularLocation>
        <location evidence="1">Cell membrane</location>
        <topology evidence="1">Multi-pass membrane protein</topology>
    </subcellularLocation>
</comment>
<dbReference type="Proteomes" id="UP000075321">
    <property type="component" value="Unassembled WGS sequence"/>
</dbReference>
<protein>
    <submittedName>
        <fullName evidence="7">Uncharacterized protein</fullName>
    </submittedName>
</protein>